<gene>
    <name evidence="2" type="ORF">OS493_014587</name>
</gene>
<proteinExistence type="predicted"/>
<feature type="compositionally biased region" description="Polar residues" evidence="1">
    <location>
        <begin position="16"/>
        <end position="27"/>
    </location>
</feature>
<reference evidence="2" key="1">
    <citation type="submission" date="2023-01" db="EMBL/GenBank/DDBJ databases">
        <title>Genome assembly of the deep-sea coral Lophelia pertusa.</title>
        <authorList>
            <person name="Herrera S."/>
            <person name="Cordes E."/>
        </authorList>
    </citation>
    <scope>NUCLEOTIDE SEQUENCE</scope>
    <source>
        <strain evidence="2">USNM1676648</strain>
        <tissue evidence="2">Polyp</tissue>
    </source>
</reference>
<evidence type="ECO:0000313" key="2">
    <source>
        <dbReference type="EMBL" id="KAJ7361940.1"/>
    </source>
</evidence>
<name>A0A9W9YPS4_9CNID</name>
<evidence type="ECO:0000256" key="1">
    <source>
        <dbReference type="SAM" id="MobiDB-lite"/>
    </source>
</evidence>
<evidence type="ECO:0000313" key="3">
    <source>
        <dbReference type="Proteomes" id="UP001163046"/>
    </source>
</evidence>
<feature type="compositionally biased region" description="Low complexity" evidence="1">
    <location>
        <begin position="85"/>
        <end position="104"/>
    </location>
</feature>
<accession>A0A9W9YPS4</accession>
<comment type="caution">
    <text evidence="2">The sequence shown here is derived from an EMBL/GenBank/DDBJ whole genome shotgun (WGS) entry which is preliminary data.</text>
</comment>
<feature type="compositionally biased region" description="Polar residues" evidence="1">
    <location>
        <begin position="49"/>
        <end position="84"/>
    </location>
</feature>
<protein>
    <submittedName>
        <fullName evidence="2">Uncharacterized protein</fullName>
    </submittedName>
</protein>
<dbReference type="AlphaFoldDB" id="A0A9W9YPS4"/>
<keyword evidence="3" id="KW-1185">Reference proteome</keyword>
<feature type="compositionally biased region" description="Low complexity" evidence="1">
    <location>
        <begin position="36"/>
        <end position="48"/>
    </location>
</feature>
<dbReference type="EMBL" id="MU827308">
    <property type="protein sequence ID" value="KAJ7361940.1"/>
    <property type="molecule type" value="Genomic_DNA"/>
</dbReference>
<sequence>MGFQHPVAFLPFCFTKSPSSGRWTNEGQAVKPTPPTGSTNPGSTKSPSCSRQTNEGQTATPLTGSTNRGSTKSPSSSRQTNEGQTATPSTGSTNPGSTTSPLSSRQTNKGQTATPSTGGSLGSTVLGTETDSYDEDETENVLPLKGPGFEWYTERGINFKVNMARTEERTRNPVIMEDNQMKELVCGTAKGSLDQNVEVLIERLSTAGSSKQQNHLSAMISLANHITNNGLLVATQDLAKKVLSEIVAPIYIDGKGYIVENQWKEITKIVESLQQIRKADQTIVNQRVKEAIGSTFDTLLQYLDSKRDRDTVKAILTQITSAKLAYVQSKRSFQHLKGIVARNLQLFEDMKNEIQVTDPSMTEEGAVVDYE</sequence>
<feature type="region of interest" description="Disordered" evidence="1">
    <location>
        <begin position="16"/>
        <end position="143"/>
    </location>
</feature>
<dbReference type="Proteomes" id="UP001163046">
    <property type="component" value="Unassembled WGS sequence"/>
</dbReference>
<feature type="compositionally biased region" description="Low complexity" evidence="1">
    <location>
        <begin position="112"/>
        <end position="130"/>
    </location>
</feature>
<dbReference type="OrthoDB" id="5989585at2759"/>
<organism evidence="2 3">
    <name type="scientific">Desmophyllum pertusum</name>
    <dbReference type="NCBI Taxonomy" id="174260"/>
    <lineage>
        <taxon>Eukaryota</taxon>
        <taxon>Metazoa</taxon>
        <taxon>Cnidaria</taxon>
        <taxon>Anthozoa</taxon>
        <taxon>Hexacorallia</taxon>
        <taxon>Scleractinia</taxon>
        <taxon>Caryophylliina</taxon>
        <taxon>Caryophylliidae</taxon>
        <taxon>Desmophyllum</taxon>
    </lineage>
</organism>